<evidence type="ECO:0000256" key="1">
    <source>
        <dbReference type="SAM" id="MobiDB-lite"/>
    </source>
</evidence>
<gene>
    <name evidence="2" type="ORF">EYF80_010683</name>
</gene>
<dbReference type="Proteomes" id="UP000314294">
    <property type="component" value="Unassembled WGS sequence"/>
</dbReference>
<evidence type="ECO:0000313" key="2">
    <source>
        <dbReference type="EMBL" id="TNN79004.1"/>
    </source>
</evidence>
<feature type="region of interest" description="Disordered" evidence="1">
    <location>
        <begin position="122"/>
        <end position="144"/>
    </location>
</feature>
<comment type="caution">
    <text evidence="2">The sequence shown here is derived from an EMBL/GenBank/DDBJ whole genome shotgun (WGS) entry which is preliminary data.</text>
</comment>
<protein>
    <submittedName>
        <fullName evidence="2">Uncharacterized protein</fullName>
    </submittedName>
</protein>
<accession>A0A4Z2INE5</accession>
<evidence type="ECO:0000313" key="3">
    <source>
        <dbReference type="Proteomes" id="UP000314294"/>
    </source>
</evidence>
<sequence>MKRAASTALEHARNSELHHRAVLGAPPSRLPLAREAAAATPVCLSRKRNVPAYRKQEQSNSTLPADWMSGMFLVRRVVLVPVSTRERLVLRTAPPPDFVLKSTNTLALLRATWREGQILSPAKASQERMKRSHMRQRQRHVSGRSAVHRYAPIAAMHSADQKSAIMTTNGSKVVGVESQTLDGVVSTQVAHLLRQQQPEEEGGSEKKSTPWD</sequence>
<organism evidence="2 3">
    <name type="scientific">Liparis tanakae</name>
    <name type="common">Tanaka's snailfish</name>
    <dbReference type="NCBI Taxonomy" id="230148"/>
    <lineage>
        <taxon>Eukaryota</taxon>
        <taxon>Metazoa</taxon>
        <taxon>Chordata</taxon>
        <taxon>Craniata</taxon>
        <taxon>Vertebrata</taxon>
        <taxon>Euteleostomi</taxon>
        <taxon>Actinopterygii</taxon>
        <taxon>Neopterygii</taxon>
        <taxon>Teleostei</taxon>
        <taxon>Neoteleostei</taxon>
        <taxon>Acanthomorphata</taxon>
        <taxon>Eupercaria</taxon>
        <taxon>Perciformes</taxon>
        <taxon>Cottioidei</taxon>
        <taxon>Cottales</taxon>
        <taxon>Liparidae</taxon>
        <taxon>Liparis</taxon>
    </lineage>
</organism>
<dbReference type="EMBL" id="SRLO01000068">
    <property type="protein sequence ID" value="TNN79004.1"/>
    <property type="molecule type" value="Genomic_DNA"/>
</dbReference>
<keyword evidence="3" id="KW-1185">Reference proteome</keyword>
<feature type="compositionally biased region" description="Basic residues" evidence="1">
    <location>
        <begin position="130"/>
        <end position="142"/>
    </location>
</feature>
<dbReference type="AlphaFoldDB" id="A0A4Z2INE5"/>
<proteinExistence type="predicted"/>
<name>A0A4Z2INE5_9TELE</name>
<reference evidence="2 3" key="1">
    <citation type="submission" date="2019-03" db="EMBL/GenBank/DDBJ databases">
        <title>First draft genome of Liparis tanakae, snailfish: a comprehensive survey of snailfish specific genes.</title>
        <authorList>
            <person name="Kim W."/>
            <person name="Song I."/>
            <person name="Jeong J.-H."/>
            <person name="Kim D."/>
            <person name="Kim S."/>
            <person name="Ryu S."/>
            <person name="Song J.Y."/>
            <person name="Lee S.K."/>
        </authorList>
    </citation>
    <scope>NUCLEOTIDE SEQUENCE [LARGE SCALE GENOMIC DNA]</scope>
    <source>
        <tissue evidence="2">Muscle</tissue>
    </source>
</reference>